<evidence type="ECO:0000259" key="1">
    <source>
        <dbReference type="Pfam" id="PF12762"/>
    </source>
</evidence>
<protein>
    <recommendedName>
        <fullName evidence="1">ISXO2-like transposase domain-containing protein</fullName>
    </recommendedName>
</protein>
<evidence type="ECO:0000313" key="3">
    <source>
        <dbReference type="EMBL" id="KAA6331190.1"/>
    </source>
</evidence>
<evidence type="ECO:0000313" key="2">
    <source>
        <dbReference type="EMBL" id="KAA6331187.1"/>
    </source>
</evidence>
<dbReference type="EMBL" id="SNRY01001403">
    <property type="protein sequence ID" value="KAA6331190.1"/>
    <property type="molecule type" value="Genomic_DNA"/>
</dbReference>
<proteinExistence type="predicted"/>
<dbReference type="AlphaFoldDB" id="A0A5J4RDE9"/>
<dbReference type="EMBL" id="SNRY01001403">
    <property type="protein sequence ID" value="KAA6331187.1"/>
    <property type="molecule type" value="Genomic_DNA"/>
</dbReference>
<sequence>MKRGAGSQKQAKVVIMTESELVDNPHKGPKAKRANHIKMQIISEMKADTVTDIAKEQVDSQAELTADDSRSYKKLGKYLKSHDAQVVKPEDLPKILPWVHIPISNVKRTALVYTPQTEKRVFTILSQ</sequence>
<comment type="caution">
    <text evidence="3">The sequence shown here is derived from an EMBL/GenBank/DDBJ whole genome shotgun (WGS) entry which is preliminary data.</text>
</comment>
<accession>A0A5J4RDE9</accession>
<gene>
    <name evidence="2" type="ORF">EZS27_020174</name>
    <name evidence="3" type="ORF">EZS27_020177</name>
</gene>
<dbReference type="Pfam" id="PF12762">
    <property type="entry name" value="DDE_Tnp_IS1595"/>
    <property type="match status" value="1"/>
</dbReference>
<feature type="domain" description="ISXO2-like transposase" evidence="1">
    <location>
        <begin position="2"/>
        <end position="108"/>
    </location>
</feature>
<reference evidence="3" key="1">
    <citation type="submission" date="2019-03" db="EMBL/GenBank/DDBJ databases">
        <title>Single cell metagenomics reveals metabolic interactions within the superorganism composed of flagellate Streblomastix strix and complex community of Bacteroidetes bacteria on its surface.</title>
        <authorList>
            <person name="Treitli S.C."/>
            <person name="Kolisko M."/>
            <person name="Husnik F."/>
            <person name="Keeling P."/>
            <person name="Hampl V."/>
        </authorList>
    </citation>
    <scope>NUCLEOTIDE SEQUENCE</scope>
    <source>
        <strain evidence="3">STM</strain>
    </source>
</reference>
<name>A0A5J4RDE9_9ZZZZ</name>
<dbReference type="InterPro" id="IPR024445">
    <property type="entry name" value="Tnp_ISXO2-like"/>
</dbReference>
<organism evidence="3">
    <name type="scientific">termite gut metagenome</name>
    <dbReference type="NCBI Taxonomy" id="433724"/>
    <lineage>
        <taxon>unclassified sequences</taxon>
        <taxon>metagenomes</taxon>
        <taxon>organismal metagenomes</taxon>
    </lineage>
</organism>